<evidence type="ECO:0000313" key="2">
    <source>
        <dbReference type="Proteomes" id="UP000468388"/>
    </source>
</evidence>
<sequence>MIEEADVRIGNLVWYYNLYLIETSFRVEGIMDGFIYCTSLPKNKLPLDKVNPIALDADHLIGFGYVRGDKDYGEDENVFSYKYTHKDSLYLRDDGYSFQLLTAELIPYGRPLVHVHQLQNIHYYLTREELL</sequence>
<dbReference type="OrthoDB" id="956134at2"/>
<evidence type="ECO:0000313" key="1">
    <source>
        <dbReference type="EMBL" id="MVT44911.1"/>
    </source>
</evidence>
<comment type="caution">
    <text evidence="1">The sequence shown here is derived from an EMBL/GenBank/DDBJ whole genome shotgun (WGS) entry which is preliminary data.</text>
</comment>
<accession>A0A6N8JKD7</accession>
<evidence type="ECO:0008006" key="3">
    <source>
        <dbReference type="Google" id="ProtNLM"/>
    </source>
</evidence>
<name>A0A6N8JKD7_9BACT</name>
<reference evidence="1 2" key="1">
    <citation type="submission" date="2019-12" db="EMBL/GenBank/DDBJ databases">
        <title>The draft genomic sequence of strain Chitinophaga oryziterrae JCM 16595.</title>
        <authorList>
            <person name="Zhang X."/>
        </authorList>
    </citation>
    <scope>NUCLEOTIDE SEQUENCE [LARGE SCALE GENOMIC DNA]</scope>
    <source>
        <strain evidence="1 2">JCM 16595</strain>
    </source>
</reference>
<dbReference type="Proteomes" id="UP000468388">
    <property type="component" value="Unassembled WGS sequence"/>
</dbReference>
<gene>
    <name evidence="1" type="ORF">GO495_30245</name>
</gene>
<dbReference type="AlphaFoldDB" id="A0A6N8JKD7"/>
<organism evidence="1 2">
    <name type="scientific">Chitinophaga oryziterrae</name>
    <dbReference type="NCBI Taxonomy" id="1031224"/>
    <lineage>
        <taxon>Bacteria</taxon>
        <taxon>Pseudomonadati</taxon>
        <taxon>Bacteroidota</taxon>
        <taxon>Chitinophagia</taxon>
        <taxon>Chitinophagales</taxon>
        <taxon>Chitinophagaceae</taxon>
        <taxon>Chitinophaga</taxon>
    </lineage>
</organism>
<dbReference type="EMBL" id="WRXO01000013">
    <property type="protein sequence ID" value="MVT44911.1"/>
    <property type="molecule type" value="Genomic_DNA"/>
</dbReference>
<dbReference type="RefSeq" id="WP_157303697.1">
    <property type="nucleotide sequence ID" value="NZ_BAAAZB010000005.1"/>
</dbReference>
<protein>
    <recommendedName>
        <fullName evidence="3">YopX protein domain-containing protein</fullName>
    </recommendedName>
</protein>
<keyword evidence="2" id="KW-1185">Reference proteome</keyword>
<proteinExistence type="predicted"/>